<sequence>MSNTETLPARELDVRPMLRAGEEPFQAIMDAVSALAPGQSLRLIAPFRPVPLFSVMANRGFAASDRPLGDGDWEVIFAPADSAADPDETLAIGSSPSAVFWGEPVIELDLCDLEPPEPLVRILEALESLQQGDVLFALLAREPVFLFPELAKREHEWAGNFDASGTTYRLLVRHGGGKAHG</sequence>
<dbReference type="Proteomes" id="UP000190130">
    <property type="component" value="Unassembled WGS sequence"/>
</dbReference>
<protein>
    <submittedName>
        <fullName evidence="3">TusA-related sulfurtransferase</fullName>
    </submittedName>
    <submittedName>
        <fullName evidence="2">Universal stress protein</fullName>
    </submittedName>
</protein>
<evidence type="ECO:0000259" key="1">
    <source>
        <dbReference type="Pfam" id="PF10006"/>
    </source>
</evidence>
<dbReference type="EMBL" id="LMAR01000056">
    <property type="protein sequence ID" value="KQK28881.1"/>
    <property type="molecule type" value="Genomic_DNA"/>
</dbReference>
<dbReference type="Proteomes" id="UP000051562">
    <property type="component" value="Unassembled WGS sequence"/>
</dbReference>
<accession>A0A0Q3LZJ5</accession>
<dbReference type="STRING" id="53254.SAMN05660750_04717"/>
<dbReference type="EMBL" id="FUYX01000019">
    <property type="protein sequence ID" value="SKC14404.1"/>
    <property type="molecule type" value="Genomic_DNA"/>
</dbReference>
<feature type="domain" description="DUF2249" evidence="1">
    <location>
        <begin position="107"/>
        <end position="173"/>
    </location>
</feature>
<dbReference type="GO" id="GO:0016740">
    <property type="term" value="F:transferase activity"/>
    <property type="evidence" value="ECO:0007669"/>
    <property type="project" value="UniProtKB-KW"/>
</dbReference>
<name>A0A0Q3LZJ5_9HYPH</name>
<dbReference type="SUPFAM" id="SSF64307">
    <property type="entry name" value="SirA-like"/>
    <property type="match status" value="1"/>
</dbReference>
<feature type="domain" description="DUF2249" evidence="1">
    <location>
        <begin position="11"/>
        <end position="77"/>
    </location>
</feature>
<gene>
    <name evidence="2" type="ORF">ARD30_06025</name>
    <name evidence="3" type="ORF">SAMN05660750_04717</name>
</gene>
<evidence type="ECO:0000313" key="3">
    <source>
        <dbReference type="EMBL" id="SKC14404.1"/>
    </source>
</evidence>
<dbReference type="InterPro" id="IPR036868">
    <property type="entry name" value="TusA-like_sf"/>
</dbReference>
<organism evidence="2 4">
    <name type="scientific">Bosea thiooxidans</name>
    <dbReference type="NCBI Taxonomy" id="53254"/>
    <lineage>
        <taxon>Bacteria</taxon>
        <taxon>Pseudomonadati</taxon>
        <taxon>Pseudomonadota</taxon>
        <taxon>Alphaproteobacteria</taxon>
        <taxon>Hyphomicrobiales</taxon>
        <taxon>Boseaceae</taxon>
        <taxon>Bosea</taxon>
    </lineage>
</organism>
<dbReference type="OrthoDB" id="30295at2"/>
<evidence type="ECO:0000313" key="4">
    <source>
        <dbReference type="Proteomes" id="UP000051562"/>
    </source>
</evidence>
<keyword evidence="3" id="KW-0808">Transferase</keyword>
<dbReference type="AlphaFoldDB" id="A0A0Q3LZJ5"/>
<evidence type="ECO:0000313" key="2">
    <source>
        <dbReference type="EMBL" id="KQK28881.1"/>
    </source>
</evidence>
<keyword evidence="4" id="KW-1185">Reference proteome</keyword>
<reference evidence="2 4" key="1">
    <citation type="submission" date="2015-10" db="EMBL/GenBank/DDBJ databases">
        <title>Draft genome of Bosea thiooxidans.</title>
        <authorList>
            <person name="Wang X."/>
        </authorList>
    </citation>
    <scope>NUCLEOTIDE SEQUENCE [LARGE SCALE GENOMIC DNA]</scope>
    <source>
        <strain evidence="2 4">CGMCC 9174</strain>
    </source>
</reference>
<reference evidence="3 5" key="2">
    <citation type="submission" date="2017-02" db="EMBL/GenBank/DDBJ databases">
        <authorList>
            <person name="Peterson S.W."/>
        </authorList>
    </citation>
    <scope>NUCLEOTIDE SEQUENCE [LARGE SCALE GENOMIC DNA]</scope>
    <source>
        <strain evidence="3 5">DSM 9653</strain>
    </source>
</reference>
<dbReference type="RefSeq" id="WP_055729788.1">
    <property type="nucleotide sequence ID" value="NZ_FUYX01000019.1"/>
</dbReference>
<evidence type="ECO:0000313" key="5">
    <source>
        <dbReference type="Proteomes" id="UP000190130"/>
    </source>
</evidence>
<dbReference type="Pfam" id="PF10006">
    <property type="entry name" value="DUF2249"/>
    <property type="match status" value="2"/>
</dbReference>
<dbReference type="InterPro" id="IPR018720">
    <property type="entry name" value="DUF2249"/>
</dbReference>
<proteinExistence type="predicted"/>